<accession>A0A392VRD5</accession>
<keyword evidence="2" id="KW-1185">Reference proteome</keyword>
<comment type="caution">
    <text evidence="1">The sequence shown here is derived from an EMBL/GenBank/DDBJ whole genome shotgun (WGS) entry which is preliminary data.</text>
</comment>
<evidence type="ECO:0000313" key="2">
    <source>
        <dbReference type="Proteomes" id="UP000265520"/>
    </source>
</evidence>
<feature type="non-terminal residue" evidence="1">
    <location>
        <position position="1"/>
    </location>
</feature>
<dbReference type="EMBL" id="LXQA011215373">
    <property type="protein sequence ID" value="MCI89265.1"/>
    <property type="molecule type" value="Genomic_DNA"/>
</dbReference>
<protein>
    <submittedName>
        <fullName evidence="1">Uncharacterized protein</fullName>
    </submittedName>
</protein>
<sequence>GGVSEAGTGISIDEQEASERICEGACGVVCGVCIFETGE</sequence>
<evidence type="ECO:0000313" key="1">
    <source>
        <dbReference type="EMBL" id="MCI89265.1"/>
    </source>
</evidence>
<organism evidence="1 2">
    <name type="scientific">Trifolium medium</name>
    <dbReference type="NCBI Taxonomy" id="97028"/>
    <lineage>
        <taxon>Eukaryota</taxon>
        <taxon>Viridiplantae</taxon>
        <taxon>Streptophyta</taxon>
        <taxon>Embryophyta</taxon>
        <taxon>Tracheophyta</taxon>
        <taxon>Spermatophyta</taxon>
        <taxon>Magnoliopsida</taxon>
        <taxon>eudicotyledons</taxon>
        <taxon>Gunneridae</taxon>
        <taxon>Pentapetalae</taxon>
        <taxon>rosids</taxon>
        <taxon>fabids</taxon>
        <taxon>Fabales</taxon>
        <taxon>Fabaceae</taxon>
        <taxon>Papilionoideae</taxon>
        <taxon>50 kb inversion clade</taxon>
        <taxon>NPAAA clade</taxon>
        <taxon>Hologalegina</taxon>
        <taxon>IRL clade</taxon>
        <taxon>Trifolieae</taxon>
        <taxon>Trifolium</taxon>
    </lineage>
</organism>
<name>A0A392VRD5_9FABA</name>
<reference evidence="1 2" key="1">
    <citation type="journal article" date="2018" name="Front. Plant Sci.">
        <title>Red Clover (Trifolium pratense) and Zigzag Clover (T. medium) - A Picture of Genomic Similarities and Differences.</title>
        <authorList>
            <person name="Dluhosova J."/>
            <person name="Istvanek J."/>
            <person name="Nedelnik J."/>
            <person name="Repkova J."/>
        </authorList>
    </citation>
    <scope>NUCLEOTIDE SEQUENCE [LARGE SCALE GENOMIC DNA]</scope>
    <source>
        <strain evidence="2">cv. 10/8</strain>
        <tissue evidence="1">Leaf</tissue>
    </source>
</reference>
<dbReference type="AlphaFoldDB" id="A0A392VRD5"/>
<dbReference type="Proteomes" id="UP000265520">
    <property type="component" value="Unassembled WGS sequence"/>
</dbReference>
<proteinExistence type="predicted"/>